<sequence>MSTGTNSCWRTGRDGPTLDKVRAEEQAGVITRGQAVAEGISADQIRRRLRTGRWQRAFAGVYYTFSGKPTRPAVLWAALLTAGPDAVLSHQTAAELIGLIDRPEPPIHVSVPWQRHVRPIEGVWTHRRHRTPTEASARDPARTGVEDTVVDLTQAAKDVDAAVAWIARACNRRLTTPDRLRMAFSARERLRWREALTAAVADVAAGCHSVLELRYLRDVERPHGLPPGTRQRRRQDRGATTYSDVEYEPFGLVVELDGRAVHEDPGHDRLRDHVSAVRGRITLRFGWADVHRRPCVSAAAVAVLLRRAGWPSSPTRCGPKCRLPG</sequence>
<dbReference type="AlphaFoldDB" id="A0A919PIG9"/>
<evidence type="ECO:0000313" key="1">
    <source>
        <dbReference type="EMBL" id="GIG44752.1"/>
    </source>
</evidence>
<reference evidence="1" key="1">
    <citation type="submission" date="2021-01" db="EMBL/GenBank/DDBJ databases">
        <title>Whole genome shotgun sequence of Dactylosporangium siamense NBRC 106093.</title>
        <authorList>
            <person name="Komaki H."/>
            <person name="Tamura T."/>
        </authorList>
    </citation>
    <scope>NUCLEOTIDE SEQUENCE</scope>
    <source>
        <strain evidence="1">NBRC 106093</strain>
    </source>
</reference>
<proteinExistence type="predicted"/>
<accession>A0A919PIG9</accession>
<evidence type="ECO:0008006" key="3">
    <source>
        <dbReference type="Google" id="ProtNLM"/>
    </source>
</evidence>
<protein>
    <recommendedName>
        <fullName evidence="3">Type IV toxin-antitoxin system AbiEi family antitoxin domain-containing protein</fullName>
    </recommendedName>
</protein>
<evidence type="ECO:0000313" key="2">
    <source>
        <dbReference type="Proteomes" id="UP000660611"/>
    </source>
</evidence>
<organism evidence="1 2">
    <name type="scientific">Dactylosporangium siamense</name>
    <dbReference type="NCBI Taxonomy" id="685454"/>
    <lineage>
        <taxon>Bacteria</taxon>
        <taxon>Bacillati</taxon>
        <taxon>Actinomycetota</taxon>
        <taxon>Actinomycetes</taxon>
        <taxon>Micromonosporales</taxon>
        <taxon>Micromonosporaceae</taxon>
        <taxon>Dactylosporangium</taxon>
    </lineage>
</organism>
<dbReference type="EMBL" id="BONQ01000044">
    <property type="protein sequence ID" value="GIG44752.1"/>
    <property type="molecule type" value="Genomic_DNA"/>
</dbReference>
<comment type="caution">
    <text evidence="1">The sequence shown here is derived from an EMBL/GenBank/DDBJ whole genome shotgun (WGS) entry which is preliminary data.</text>
</comment>
<dbReference type="Proteomes" id="UP000660611">
    <property type="component" value="Unassembled WGS sequence"/>
</dbReference>
<keyword evidence="2" id="KW-1185">Reference proteome</keyword>
<gene>
    <name evidence="1" type="ORF">Dsi01nite_027930</name>
</gene>
<name>A0A919PIG9_9ACTN</name>